<dbReference type="PANTHER" id="PTHR12150:SF13">
    <property type="entry name" value="METHYLTRANSFERASE C9ORF114-RELATED"/>
    <property type="match status" value="1"/>
</dbReference>
<evidence type="ECO:0000313" key="3">
    <source>
        <dbReference type="EMBL" id="CAD9297109.1"/>
    </source>
</evidence>
<protein>
    <recommendedName>
        <fullName evidence="4">RNA methyltransferase</fullName>
    </recommendedName>
</protein>
<feature type="compositionally biased region" description="Gly residues" evidence="2">
    <location>
        <begin position="119"/>
        <end position="128"/>
    </location>
</feature>
<dbReference type="EMBL" id="HBGL01008105">
    <property type="protein sequence ID" value="CAD9297109.1"/>
    <property type="molecule type" value="Transcribed_RNA"/>
</dbReference>
<proteinExistence type="inferred from homology"/>
<evidence type="ECO:0000256" key="2">
    <source>
        <dbReference type="SAM" id="MobiDB-lite"/>
    </source>
</evidence>
<dbReference type="AlphaFoldDB" id="A0A7S1VEC0"/>
<dbReference type="InterPro" id="IPR029028">
    <property type="entry name" value="Alpha/beta_knot_MTases"/>
</dbReference>
<feature type="region of interest" description="Disordered" evidence="2">
    <location>
        <begin position="112"/>
        <end position="177"/>
    </location>
</feature>
<dbReference type="PANTHER" id="PTHR12150">
    <property type="entry name" value="CLASS IV SAM-BINDING METHYLTRANSFERASE-RELATED"/>
    <property type="match status" value="1"/>
</dbReference>
<evidence type="ECO:0008006" key="4">
    <source>
        <dbReference type="Google" id="ProtNLM"/>
    </source>
</evidence>
<dbReference type="CDD" id="cd18086">
    <property type="entry name" value="HsC9orf114-like"/>
    <property type="match status" value="1"/>
</dbReference>
<gene>
    <name evidence="3" type="ORF">SSP0437_LOCUS6263</name>
</gene>
<dbReference type="InterPro" id="IPR003750">
    <property type="entry name" value="Put_MeTrfase-C9orf114-like"/>
</dbReference>
<dbReference type="SUPFAM" id="SSF75217">
    <property type="entry name" value="alpha/beta knot"/>
    <property type="match status" value="1"/>
</dbReference>
<feature type="compositionally biased region" description="Basic and acidic residues" evidence="2">
    <location>
        <begin position="129"/>
        <end position="161"/>
    </location>
</feature>
<feature type="region of interest" description="Disordered" evidence="2">
    <location>
        <begin position="1"/>
        <end position="51"/>
    </location>
</feature>
<dbReference type="SUPFAM" id="SSF50249">
    <property type="entry name" value="Nucleic acid-binding proteins"/>
    <property type="match status" value="1"/>
</dbReference>
<feature type="compositionally biased region" description="Low complexity" evidence="2">
    <location>
        <begin position="22"/>
        <end position="36"/>
    </location>
</feature>
<name>A0A7S1VEC0_9EUKA</name>
<comment type="similarity">
    <text evidence="1">Belongs to the class IV-like SAM-binding methyltransferase superfamily.</text>
</comment>
<dbReference type="InterPro" id="IPR029026">
    <property type="entry name" value="tRNA_m1G_MTases_N"/>
</dbReference>
<sequence>MGRRKRKRSTKEGEGEGEAEPSESATPSAATVTSTRAKNEPKSGGKGGNGVPYRTHVSIAIPGSIVANAQGGELQSYMVGIIARFAAVFRVGEIIVFSDKGEAELSSGFSLNRALGGNELTGGSGRSRGGVDRRRDGDNDRGGYRGDRDRGRDRDRDRDQGDGQLAPSARHDDQSKAEQAFAPSDLFMARLLQYLETPQYLRKALFPVHPDLRYAGLLNPLDAPHHLRFREWACYREGVVTRANRTKGRGGEADADSSNMADVGLEQPVRIDRFLRVGTRVTLRLPERRPARLSEITGRTVSPADPWREDGMYWGYTVRLAPNLAAVVDNCPPNLGRYDLVLGTSERGENMFDPNVAFSLPPTVKNLLVVFGGVQGLEHARDADDSVRGRDDLFHRWLNVCPTQGSRTIRTEEAIGITLSALQPHLGDR</sequence>
<reference evidence="3" key="1">
    <citation type="submission" date="2021-01" db="EMBL/GenBank/DDBJ databases">
        <authorList>
            <person name="Corre E."/>
            <person name="Pelletier E."/>
            <person name="Niang G."/>
            <person name="Scheremetjew M."/>
            <person name="Finn R."/>
            <person name="Kale V."/>
            <person name="Holt S."/>
            <person name="Cochrane G."/>
            <person name="Meng A."/>
            <person name="Brown T."/>
            <person name="Cohen L."/>
        </authorList>
    </citation>
    <scope>NUCLEOTIDE SEQUENCE</scope>
    <source>
        <strain evidence="3">ATCC 50979</strain>
    </source>
</reference>
<dbReference type="Gene3D" id="3.40.1280.10">
    <property type="match status" value="2"/>
</dbReference>
<organism evidence="3">
    <name type="scientific">Sexangularia sp. CB-2014</name>
    <dbReference type="NCBI Taxonomy" id="1486929"/>
    <lineage>
        <taxon>Eukaryota</taxon>
        <taxon>Amoebozoa</taxon>
        <taxon>Tubulinea</taxon>
        <taxon>Elardia</taxon>
        <taxon>Arcellinida</taxon>
        <taxon>Arcellinida incertae sedis</taxon>
        <taxon>Sexangularia</taxon>
    </lineage>
</organism>
<evidence type="ECO:0000256" key="1">
    <source>
        <dbReference type="ARBA" id="ARBA00009841"/>
    </source>
</evidence>
<dbReference type="InterPro" id="IPR012340">
    <property type="entry name" value="NA-bd_OB-fold"/>
</dbReference>
<dbReference type="Pfam" id="PF02598">
    <property type="entry name" value="Methyltrn_RNA_3"/>
    <property type="match status" value="1"/>
</dbReference>
<accession>A0A7S1VEC0</accession>